<sequence length="193" mass="21313">MAQNQCKMEVLVPIADGFEEVEALSIVDVLRRAGANVTLASIMGLNSPNIIKSARNVKILTDDYFENCENLQYDLIACPGGMPNAEHLGNHKGLIEKLKKQKQQQKWIAAICASPYYVLQKNGLMDGEEGTCFPGLHDKFNSKSKINERVVVSNKLITSQGAGTSLEFSIMLVEKLFSPEKAIQLAKSMVIKR</sequence>
<dbReference type="FunFam" id="3.40.50.880:FF:000015">
    <property type="entry name" value="Protein DJ-1 homolog C"/>
    <property type="match status" value="1"/>
</dbReference>
<evidence type="ECO:0000313" key="4">
    <source>
        <dbReference type="Proteomes" id="UP000054937"/>
    </source>
</evidence>
<name>A0A0V0R4G6_PSEPJ</name>
<dbReference type="NCBIfam" id="TIGR01383">
    <property type="entry name" value="not_thiJ"/>
    <property type="match status" value="1"/>
</dbReference>
<feature type="domain" description="DJ-1/PfpI" evidence="2">
    <location>
        <begin position="9"/>
        <end position="174"/>
    </location>
</feature>
<proteinExistence type="predicted"/>
<keyword evidence="4" id="KW-1185">Reference proteome</keyword>
<comment type="caution">
    <text evidence="3">The sequence shown here is derived from an EMBL/GenBank/DDBJ whole genome shotgun (WGS) entry which is preliminary data.</text>
</comment>
<dbReference type="InterPro" id="IPR029062">
    <property type="entry name" value="Class_I_gatase-like"/>
</dbReference>
<dbReference type="InParanoid" id="A0A0V0R4G6"/>
<dbReference type="SUPFAM" id="SSF52317">
    <property type="entry name" value="Class I glutamine amidotransferase-like"/>
    <property type="match status" value="1"/>
</dbReference>
<dbReference type="Pfam" id="PF01965">
    <property type="entry name" value="DJ-1_PfpI"/>
    <property type="match status" value="1"/>
</dbReference>
<reference evidence="3 4" key="1">
    <citation type="journal article" date="2015" name="Sci. Rep.">
        <title>Genome of the facultative scuticociliatosis pathogen Pseudocohnilembus persalinus provides insight into its virulence through horizontal gene transfer.</title>
        <authorList>
            <person name="Xiong J."/>
            <person name="Wang G."/>
            <person name="Cheng J."/>
            <person name="Tian M."/>
            <person name="Pan X."/>
            <person name="Warren A."/>
            <person name="Jiang C."/>
            <person name="Yuan D."/>
            <person name="Miao W."/>
        </authorList>
    </citation>
    <scope>NUCLEOTIDE SEQUENCE [LARGE SCALE GENOMIC DNA]</scope>
    <source>
        <strain evidence="3">36N120E</strain>
    </source>
</reference>
<dbReference type="OMA" id="KATCYPG"/>
<gene>
    <name evidence="3" type="ORF">PPERSA_08841</name>
</gene>
<dbReference type="CDD" id="cd03135">
    <property type="entry name" value="GATase1_DJ-1"/>
    <property type="match status" value="1"/>
</dbReference>
<accession>A0A0V0R4G6</accession>
<organism evidence="3 4">
    <name type="scientific">Pseudocohnilembus persalinus</name>
    <name type="common">Ciliate</name>
    <dbReference type="NCBI Taxonomy" id="266149"/>
    <lineage>
        <taxon>Eukaryota</taxon>
        <taxon>Sar</taxon>
        <taxon>Alveolata</taxon>
        <taxon>Ciliophora</taxon>
        <taxon>Intramacronucleata</taxon>
        <taxon>Oligohymenophorea</taxon>
        <taxon>Scuticociliatia</taxon>
        <taxon>Philasterida</taxon>
        <taxon>Pseudocohnilembidae</taxon>
        <taxon>Pseudocohnilembus</taxon>
    </lineage>
</organism>
<dbReference type="AlphaFoldDB" id="A0A0V0R4G6"/>
<dbReference type="Gene3D" id="3.40.50.880">
    <property type="match status" value="1"/>
</dbReference>
<keyword evidence="1" id="KW-0677">Repeat</keyword>
<evidence type="ECO:0000259" key="2">
    <source>
        <dbReference type="Pfam" id="PF01965"/>
    </source>
</evidence>
<evidence type="ECO:0000256" key="1">
    <source>
        <dbReference type="ARBA" id="ARBA00022737"/>
    </source>
</evidence>
<dbReference type="GO" id="GO:1903189">
    <property type="term" value="P:glyoxal metabolic process"/>
    <property type="evidence" value="ECO:0007669"/>
    <property type="project" value="TreeGrafter"/>
</dbReference>
<dbReference type="EMBL" id="LDAU01000054">
    <property type="protein sequence ID" value="KRX09125.1"/>
    <property type="molecule type" value="Genomic_DNA"/>
</dbReference>
<dbReference type="FunCoup" id="A0A0V0R4G6">
    <property type="interactions" value="66"/>
</dbReference>
<dbReference type="InterPro" id="IPR050325">
    <property type="entry name" value="Prot/Nucl_acid_deglycase"/>
</dbReference>
<dbReference type="InterPro" id="IPR002818">
    <property type="entry name" value="DJ-1/PfpI"/>
</dbReference>
<dbReference type="InterPro" id="IPR006287">
    <property type="entry name" value="DJ-1"/>
</dbReference>
<evidence type="ECO:0000313" key="3">
    <source>
        <dbReference type="EMBL" id="KRX09125.1"/>
    </source>
</evidence>
<dbReference type="OrthoDB" id="543156at2759"/>
<dbReference type="Proteomes" id="UP000054937">
    <property type="component" value="Unassembled WGS sequence"/>
</dbReference>
<dbReference type="GO" id="GO:0005737">
    <property type="term" value="C:cytoplasm"/>
    <property type="evidence" value="ECO:0007669"/>
    <property type="project" value="TreeGrafter"/>
</dbReference>
<dbReference type="PANTHER" id="PTHR48094:SF12">
    <property type="entry name" value="PARKINSON DISEASE PROTEIN 7 HOMOLOG"/>
    <property type="match status" value="1"/>
</dbReference>
<dbReference type="PANTHER" id="PTHR48094">
    <property type="entry name" value="PROTEIN/NUCLEIC ACID DEGLYCASE DJ-1-RELATED"/>
    <property type="match status" value="1"/>
</dbReference>
<protein>
    <recommendedName>
        <fullName evidence="2">DJ-1/PfpI domain-containing protein</fullName>
    </recommendedName>
</protein>